<dbReference type="STRING" id="926569.ANT_10840"/>
<protein>
    <recommendedName>
        <fullName evidence="1">Dipeptidase</fullName>
        <ecNumber evidence="1">3.4.-.-</ecNumber>
    </recommendedName>
</protein>
<keyword evidence="1" id="KW-0224">Dipeptidase</keyword>
<dbReference type="GO" id="GO:0006508">
    <property type="term" value="P:proteolysis"/>
    <property type="evidence" value="ECO:0007669"/>
    <property type="project" value="UniProtKB-KW"/>
</dbReference>
<dbReference type="PANTHER" id="PTHR12994">
    <property type="entry name" value="SECERNIN"/>
    <property type="match status" value="1"/>
</dbReference>
<dbReference type="GO" id="GO:0070004">
    <property type="term" value="F:cysteine-type exopeptidase activity"/>
    <property type="evidence" value="ECO:0007669"/>
    <property type="project" value="InterPro"/>
</dbReference>
<comment type="similarity">
    <text evidence="1">Belongs to the peptidase C69 family.</text>
</comment>
<comment type="catalytic activity">
    <reaction evidence="1">
        <text>an L-aminoacyl-L-amino acid + H2O = 2 an L-alpha-amino acid</text>
        <dbReference type="Rhea" id="RHEA:48940"/>
        <dbReference type="ChEBI" id="CHEBI:15377"/>
        <dbReference type="ChEBI" id="CHEBI:59869"/>
        <dbReference type="ChEBI" id="CHEBI:77460"/>
    </reaction>
</comment>
<proteinExistence type="inferred from homology"/>
<dbReference type="GO" id="GO:0016805">
    <property type="term" value="F:dipeptidase activity"/>
    <property type="evidence" value="ECO:0007669"/>
    <property type="project" value="UniProtKB-KW"/>
</dbReference>
<gene>
    <name evidence="2" type="ordered locus">ANT_10840</name>
</gene>
<evidence type="ECO:0000313" key="3">
    <source>
        <dbReference type="Proteomes" id="UP000008922"/>
    </source>
</evidence>
<sequence length="444" mass="50605">MCDTFVVLSEKTGGRGTLLGKNSDREPNEAHQVVFIPAQDYPEGASVRCTYREIPQVRHTFAVLLMKPFWIWGAEMGVNEHGVAIGNEAVFTRMPYLKDAQLTGMDLLRLALERAVSAEGALNVIVELLEQYGQGGNCGLTHGFYYHNSFLIADPREAWVLETAGTHWVAEKVKGIRTISNALTIGETWDRISPQAIAFARQQGWVPKGKDFSFSRAYSDFLYTTFGAGRFRQSCTTRLLLESQHPVQLFQAFRVLRVHGQGEDEPNWRPDVAVHGADVCMHAGWGPVRGSQTAGSAVFELREDGVRVWVTATAAPCTSIFKPLYLDTPIPWQSEPTPTAFFDPACLWWRHERLHRKTLENYPQRIALYRAERDALEARFLQDLPDEQASLDERMRYVQTCFSMAEQAEERWLKAVRSEGEEHRRFYTRWAWSKFNQQAKMPIV</sequence>
<name>E8N3V4_ANATU</name>
<dbReference type="eggNOG" id="COG4690">
    <property type="taxonomic scope" value="Bacteria"/>
</dbReference>
<keyword evidence="1" id="KW-0645">Protease</keyword>
<dbReference type="KEGG" id="atm:ANT_10840"/>
<keyword evidence="3" id="KW-1185">Reference proteome</keyword>
<dbReference type="AlphaFoldDB" id="E8N3V4"/>
<keyword evidence="1" id="KW-0378">Hydrolase</keyword>
<organism evidence="2 3">
    <name type="scientific">Anaerolinea thermophila (strain DSM 14523 / JCM 11388 / NBRC 100420 / UNI-1)</name>
    <dbReference type="NCBI Taxonomy" id="926569"/>
    <lineage>
        <taxon>Bacteria</taxon>
        <taxon>Bacillati</taxon>
        <taxon>Chloroflexota</taxon>
        <taxon>Anaerolineae</taxon>
        <taxon>Anaerolineales</taxon>
        <taxon>Anaerolineaceae</taxon>
        <taxon>Anaerolinea</taxon>
    </lineage>
</organism>
<dbReference type="Gene3D" id="3.60.60.10">
    <property type="entry name" value="Penicillin V Acylase, Chain A"/>
    <property type="match status" value="1"/>
</dbReference>
<dbReference type="InParanoid" id="E8N3V4"/>
<dbReference type="EMBL" id="AP012029">
    <property type="protein sequence ID" value="BAJ63118.1"/>
    <property type="molecule type" value="Genomic_DNA"/>
</dbReference>
<evidence type="ECO:0000313" key="2">
    <source>
        <dbReference type="EMBL" id="BAJ63118.1"/>
    </source>
</evidence>
<dbReference type="Proteomes" id="UP000008922">
    <property type="component" value="Chromosome"/>
</dbReference>
<dbReference type="InterPro" id="IPR005322">
    <property type="entry name" value="Peptidase_C69"/>
</dbReference>
<evidence type="ECO:0000256" key="1">
    <source>
        <dbReference type="RuleBase" id="RU364089"/>
    </source>
</evidence>
<dbReference type="EC" id="3.4.-.-" evidence="1"/>
<dbReference type="RefSeq" id="WP_013559508.1">
    <property type="nucleotide sequence ID" value="NC_014960.1"/>
</dbReference>
<dbReference type="Pfam" id="PF03577">
    <property type="entry name" value="Peptidase_C69"/>
    <property type="match status" value="1"/>
</dbReference>
<dbReference type="PANTHER" id="PTHR12994:SF17">
    <property type="entry name" value="LD30995P"/>
    <property type="match status" value="1"/>
</dbReference>
<reference evidence="2 3" key="1">
    <citation type="submission" date="2010-12" db="EMBL/GenBank/DDBJ databases">
        <title>Whole genome sequence of Anaerolinea thermophila UNI-1.</title>
        <authorList>
            <person name="Narita-Yamada S."/>
            <person name="Kishi E."/>
            <person name="Watanabe Y."/>
            <person name="Takasaki K."/>
            <person name="Ankai A."/>
            <person name="Oguchi A."/>
            <person name="Fukui S."/>
            <person name="Takahashi M."/>
            <person name="Yashiro I."/>
            <person name="Hosoyama A."/>
            <person name="Sekiguchi Y."/>
            <person name="Hanada S."/>
            <person name="Fujita N."/>
        </authorList>
    </citation>
    <scope>NUCLEOTIDE SEQUENCE [LARGE SCALE GENOMIC DNA]</scope>
    <source>
        <strain evidence="3">DSM 14523 / JCM 11388 / NBRC 100420 / UNI-1</strain>
    </source>
</reference>
<accession>E8N3V4</accession>
<dbReference type="HOGENOM" id="CLU_046840_2_0_0"/>
<dbReference type="OrthoDB" id="9764088at2"/>